<sequence>MAASTHHHDYQLFIAALREARLAADVTQSELADRIGNTQTFVSKVERGERRLDLVETVEICEALSVNPITFLETYLELRGSRQAKNNKLAKF</sequence>
<protein>
    <submittedName>
        <fullName evidence="2">Helix-turn-helix protein</fullName>
    </submittedName>
</protein>
<dbReference type="GO" id="GO:0003677">
    <property type="term" value="F:DNA binding"/>
    <property type="evidence" value="ECO:0007669"/>
    <property type="project" value="InterPro"/>
</dbReference>
<reference evidence="2 3" key="1">
    <citation type="submission" date="2019-03" db="EMBL/GenBank/DDBJ databases">
        <title>Above-ground endophytic microbial communities from plants in different locations in the United States.</title>
        <authorList>
            <person name="Frank C."/>
        </authorList>
    </citation>
    <scope>NUCLEOTIDE SEQUENCE [LARGE SCALE GENOMIC DNA]</scope>
    <source>
        <strain evidence="2 3">LP_13_YM</strain>
    </source>
</reference>
<evidence type="ECO:0000259" key="1">
    <source>
        <dbReference type="PROSITE" id="PS50943"/>
    </source>
</evidence>
<gene>
    <name evidence="2" type="ORF">EC912_108123</name>
</gene>
<dbReference type="SUPFAM" id="SSF47413">
    <property type="entry name" value="lambda repressor-like DNA-binding domains"/>
    <property type="match status" value="1"/>
</dbReference>
<dbReference type="InterPro" id="IPR001387">
    <property type="entry name" value="Cro/C1-type_HTH"/>
</dbReference>
<dbReference type="InterPro" id="IPR010982">
    <property type="entry name" value="Lambda_DNA-bd_dom_sf"/>
</dbReference>
<evidence type="ECO:0000313" key="3">
    <source>
        <dbReference type="Proteomes" id="UP000295645"/>
    </source>
</evidence>
<dbReference type="AlphaFoldDB" id="A0A4V2W3J0"/>
<keyword evidence="3" id="KW-1185">Reference proteome</keyword>
<dbReference type="OrthoDB" id="9803379at2"/>
<dbReference type="Gene3D" id="1.10.260.40">
    <property type="entry name" value="lambda repressor-like DNA-binding domains"/>
    <property type="match status" value="1"/>
</dbReference>
<dbReference type="RefSeq" id="WP_132146397.1">
    <property type="nucleotide sequence ID" value="NZ_SMCS01000008.1"/>
</dbReference>
<dbReference type="Proteomes" id="UP000295645">
    <property type="component" value="Unassembled WGS sequence"/>
</dbReference>
<accession>A0A4V2W3J0</accession>
<comment type="caution">
    <text evidence="2">The sequence shown here is derived from an EMBL/GenBank/DDBJ whole genome shotgun (WGS) entry which is preliminary data.</text>
</comment>
<name>A0A4V2W3J0_9GAMM</name>
<proteinExistence type="predicted"/>
<organism evidence="2 3">
    <name type="scientific">Luteibacter rhizovicinus</name>
    <dbReference type="NCBI Taxonomy" id="242606"/>
    <lineage>
        <taxon>Bacteria</taxon>
        <taxon>Pseudomonadati</taxon>
        <taxon>Pseudomonadota</taxon>
        <taxon>Gammaproteobacteria</taxon>
        <taxon>Lysobacterales</taxon>
        <taxon>Rhodanobacteraceae</taxon>
        <taxon>Luteibacter</taxon>
    </lineage>
</organism>
<dbReference type="Pfam" id="PF01381">
    <property type="entry name" value="HTH_3"/>
    <property type="match status" value="1"/>
</dbReference>
<dbReference type="EMBL" id="SMCS01000008">
    <property type="protein sequence ID" value="TCV92129.1"/>
    <property type="molecule type" value="Genomic_DNA"/>
</dbReference>
<dbReference type="CDD" id="cd00093">
    <property type="entry name" value="HTH_XRE"/>
    <property type="match status" value="1"/>
</dbReference>
<feature type="domain" description="HTH cro/C1-type" evidence="1">
    <location>
        <begin position="17"/>
        <end position="72"/>
    </location>
</feature>
<evidence type="ECO:0000313" key="2">
    <source>
        <dbReference type="EMBL" id="TCV92129.1"/>
    </source>
</evidence>
<dbReference type="SMART" id="SM00530">
    <property type="entry name" value="HTH_XRE"/>
    <property type="match status" value="1"/>
</dbReference>
<dbReference type="PROSITE" id="PS50943">
    <property type="entry name" value="HTH_CROC1"/>
    <property type="match status" value="1"/>
</dbReference>